<evidence type="ECO:0000313" key="10">
    <source>
        <dbReference type="EMBL" id="AZU65135.1"/>
    </source>
</evidence>
<dbReference type="EC" id="2.7.13.3" evidence="2"/>
<keyword evidence="8" id="KW-0472">Membrane</keyword>
<dbReference type="OrthoDB" id="1674512at2"/>
<dbReference type="InterPro" id="IPR003594">
    <property type="entry name" value="HATPase_dom"/>
</dbReference>
<feature type="transmembrane region" description="Helical" evidence="8">
    <location>
        <begin position="140"/>
        <end position="163"/>
    </location>
</feature>
<keyword evidence="5" id="KW-0418">Kinase</keyword>
<evidence type="ECO:0000256" key="6">
    <source>
        <dbReference type="ARBA" id="ARBA00022840"/>
    </source>
</evidence>
<gene>
    <name evidence="10" type="ORF">CHR53_25065</name>
</gene>
<feature type="domain" description="Histidine kinase" evidence="9">
    <location>
        <begin position="294"/>
        <end position="399"/>
    </location>
</feature>
<comment type="catalytic activity">
    <reaction evidence="1">
        <text>ATP + protein L-histidine = ADP + protein N-phospho-L-histidine.</text>
        <dbReference type="EC" id="2.7.13.3"/>
    </reaction>
</comment>
<keyword evidence="4" id="KW-0547">Nucleotide-binding</keyword>
<evidence type="ECO:0000256" key="7">
    <source>
        <dbReference type="ARBA" id="ARBA00023012"/>
    </source>
</evidence>
<dbReference type="SUPFAM" id="SSF55874">
    <property type="entry name" value="ATPase domain of HSP90 chaperone/DNA topoisomerase II/histidine kinase"/>
    <property type="match status" value="1"/>
</dbReference>
<proteinExistence type="predicted"/>
<dbReference type="Pfam" id="PF02518">
    <property type="entry name" value="HATPase_c"/>
    <property type="match status" value="1"/>
</dbReference>
<dbReference type="GO" id="GO:0004673">
    <property type="term" value="F:protein histidine kinase activity"/>
    <property type="evidence" value="ECO:0007669"/>
    <property type="project" value="UniProtKB-EC"/>
</dbReference>
<feature type="transmembrane region" description="Helical" evidence="8">
    <location>
        <begin position="75"/>
        <end position="95"/>
    </location>
</feature>
<keyword evidence="6 10" id="KW-0067">ATP-binding</keyword>
<dbReference type="GO" id="GO:0000160">
    <property type="term" value="P:phosphorelay signal transduction system"/>
    <property type="evidence" value="ECO:0007669"/>
    <property type="project" value="UniProtKB-KW"/>
</dbReference>
<dbReference type="STRING" id="1193713.GCA_001636315_01911"/>
<dbReference type="KEGG" id="nmk:CHR53_25065"/>
<dbReference type="PROSITE" id="PS50109">
    <property type="entry name" value="HIS_KIN"/>
    <property type="match status" value="1"/>
</dbReference>
<dbReference type="SMART" id="SM00387">
    <property type="entry name" value="HATPase_c"/>
    <property type="match status" value="1"/>
</dbReference>
<dbReference type="InterPro" id="IPR004358">
    <property type="entry name" value="Sig_transdc_His_kin-like_C"/>
</dbReference>
<name>A0A3T0I719_9BACI</name>
<sequence>MVTALLTALAGEVKLVPFDGDLFRFGLGSITFFLLILIWPPVSVLRTGIVTGLTVVCFRSVWDLLFEIMPLAESLINHLPAFLFYFIFALGLHLIEVNRYKTYPLLLGAWAALFEFFGNGAEDLIRHEFLSQANLTLREWAILAGVALLRSYFAIGLYGSMIISEQMKRVEEMLRVGAELYVETLYLEKSIDHIEQITASSHDLYRKLKQDSHDLGKQALLIAQEIHEVKKDSQRILSGLTKVTEQKRDLDFSLSDVLNLTVHANERYSQRLKKTITFHVKQEVNFKTDKPIPLLALLNNLTANAVEAIADSGEIQFDILEESGEICFFVKDTGLGIPDEDVSIVFEPGYTTKFNDKGVAATGIGLSHVLDIVQAFQGRIEIETPDTGTIFQVCLPVNTIRKRGE</sequence>
<evidence type="ECO:0000256" key="8">
    <source>
        <dbReference type="SAM" id="Phobius"/>
    </source>
</evidence>
<dbReference type="Proteomes" id="UP000282892">
    <property type="component" value="Chromosome"/>
</dbReference>
<evidence type="ECO:0000256" key="4">
    <source>
        <dbReference type="ARBA" id="ARBA00022741"/>
    </source>
</evidence>
<dbReference type="AlphaFoldDB" id="A0A3T0I719"/>
<evidence type="ECO:0000256" key="2">
    <source>
        <dbReference type="ARBA" id="ARBA00012438"/>
    </source>
</evidence>
<keyword evidence="7" id="KW-0902">Two-component regulatory system</keyword>
<evidence type="ECO:0000256" key="1">
    <source>
        <dbReference type="ARBA" id="ARBA00000085"/>
    </source>
</evidence>
<feature type="transmembrane region" description="Helical" evidence="8">
    <location>
        <begin position="25"/>
        <end position="42"/>
    </location>
</feature>
<dbReference type="Gene3D" id="3.30.565.10">
    <property type="entry name" value="Histidine kinase-like ATPase, C-terminal domain"/>
    <property type="match status" value="1"/>
</dbReference>
<feature type="transmembrane region" description="Helical" evidence="8">
    <location>
        <begin position="102"/>
        <end position="120"/>
    </location>
</feature>
<feature type="transmembrane region" description="Helical" evidence="8">
    <location>
        <begin position="49"/>
        <end position="69"/>
    </location>
</feature>
<evidence type="ECO:0000259" key="9">
    <source>
        <dbReference type="PROSITE" id="PS50109"/>
    </source>
</evidence>
<keyword evidence="8" id="KW-0812">Transmembrane</keyword>
<dbReference type="InterPro" id="IPR005467">
    <property type="entry name" value="His_kinase_dom"/>
</dbReference>
<keyword evidence="8" id="KW-1133">Transmembrane helix</keyword>
<reference evidence="10 11" key="1">
    <citation type="submission" date="2017-07" db="EMBL/GenBank/DDBJ databases">
        <title>The complete genome sequence of Bacillus mesonae strain H20-5, an efficient strain improving plant abiotic stress resistance.</title>
        <authorList>
            <person name="Kim S.Y."/>
            <person name="Song H."/>
            <person name="Sang M.K."/>
            <person name="Weon H.-Y."/>
            <person name="Song J."/>
        </authorList>
    </citation>
    <scope>NUCLEOTIDE SEQUENCE [LARGE SCALE GENOMIC DNA]</scope>
    <source>
        <strain evidence="10 11">H20-5</strain>
    </source>
</reference>
<evidence type="ECO:0000313" key="11">
    <source>
        <dbReference type="Proteomes" id="UP000282892"/>
    </source>
</evidence>
<protein>
    <recommendedName>
        <fullName evidence="2">histidine kinase</fullName>
        <ecNumber evidence="2">2.7.13.3</ecNumber>
    </recommendedName>
</protein>
<dbReference type="EMBL" id="CP022572">
    <property type="protein sequence ID" value="AZU65135.1"/>
    <property type="molecule type" value="Genomic_DNA"/>
</dbReference>
<organism evidence="10 11">
    <name type="scientific">Neobacillus mesonae</name>
    <dbReference type="NCBI Taxonomy" id="1193713"/>
    <lineage>
        <taxon>Bacteria</taxon>
        <taxon>Bacillati</taxon>
        <taxon>Bacillota</taxon>
        <taxon>Bacilli</taxon>
        <taxon>Bacillales</taxon>
        <taxon>Bacillaceae</taxon>
        <taxon>Neobacillus</taxon>
    </lineage>
</organism>
<keyword evidence="3" id="KW-0808">Transferase</keyword>
<dbReference type="PRINTS" id="PR00344">
    <property type="entry name" value="BCTRLSENSOR"/>
</dbReference>
<dbReference type="InterPro" id="IPR036890">
    <property type="entry name" value="HATPase_C_sf"/>
</dbReference>
<dbReference type="PANTHER" id="PTHR43065">
    <property type="entry name" value="SENSOR HISTIDINE KINASE"/>
    <property type="match status" value="1"/>
</dbReference>
<accession>A0A3T0I719</accession>
<evidence type="ECO:0000256" key="5">
    <source>
        <dbReference type="ARBA" id="ARBA00022777"/>
    </source>
</evidence>
<keyword evidence="11" id="KW-1185">Reference proteome</keyword>
<dbReference type="GO" id="GO:0005524">
    <property type="term" value="F:ATP binding"/>
    <property type="evidence" value="ECO:0007669"/>
    <property type="project" value="UniProtKB-KW"/>
</dbReference>
<evidence type="ECO:0000256" key="3">
    <source>
        <dbReference type="ARBA" id="ARBA00022679"/>
    </source>
</evidence>